<comment type="caution">
    <text evidence="4">The sequence shown here is derived from an EMBL/GenBank/DDBJ whole genome shotgun (WGS) entry which is preliminary data.</text>
</comment>
<dbReference type="Gene3D" id="3.50.50.60">
    <property type="entry name" value="FAD/NAD(P)-binding domain"/>
    <property type="match status" value="1"/>
</dbReference>
<dbReference type="Pfam" id="PF01266">
    <property type="entry name" value="DAO"/>
    <property type="match status" value="1"/>
</dbReference>
<dbReference type="Gene3D" id="3.30.9.10">
    <property type="entry name" value="D-Amino Acid Oxidase, subunit A, domain 2"/>
    <property type="match status" value="1"/>
</dbReference>
<dbReference type="InterPro" id="IPR006076">
    <property type="entry name" value="FAD-dep_OxRdtase"/>
</dbReference>
<dbReference type="GO" id="GO:0055130">
    <property type="term" value="P:D-alanine catabolic process"/>
    <property type="evidence" value="ECO:0007669"/>
    <property type="project" value="TreeGrafter"/>
</dbReference>
<organism evidence="4 5">
    <name type="scientific">Reyranella soli</name>
    <dbReference type="NCBI Taxonomy" id="1230389"/>
    <lineage>
        <taxon>Bacteria</taxon>
        <taxon>Pseudomonadati</taxon>
        <taxon>Pseudomonadota</taxon>
        <taxon>Alphaproteobacteria</taxon>
        <taxon>Hyphomicrobiales</taxon>
        <taxon>Reyranellaceae</taxon>
        <taxon>Reyranella</taxon>
    </lineage>
</organism>
<dbReference type="RefSeq" id="WP_147154532.1">
    <property type="nucleotide sequence ID" value="NZ_BKAJ01000121.1"/>
</dbReference>
<gene>
    <name evidence="4" type="ORF">RSO01_63380</name>
</gene>
<feature type="domain" description="FAD dependent oxidoreductase" evidence="3">
    <location>
        <begin position="19"/>
        <end position="411"/>
    </location>
</feature>
<accession>A0A512NJS4</accession>
<dbReference type="InterPro" id="IPR036188">
    <property type="entry name" value="FAD/NAD-bd_sf"/>
</dbReference>
<dbReference type="PANTHER" id="PTHR13847">
    <property type="entry name" value="SARCOSINE DEHYDROGENASE-RELATED"/>
    <property type="match status" value="1"/>
</dbReference>
<comment type="similarity">
    <text evidence="1">Belongs to the DadA oxidoreductase family.</text>
</comment>
<dbReference type="SUPFAM" id="SSF51905">
    <property type="entry name" value="FAD/NAD(P)-binding domain"/>
    <property type="match status" value="1"/>
</dbReference>
<dbReference type="AlphaFoldDB" id="A0A512NJS4"/>
<dbReference type="Proteomes" id="UP000321058">
    <property type="component" value="Unassembled WGS sequence"/>
</dbReference>
<dbReference type="EMBL" id="BKAJ01000121">
    <property type="protein sequence ID" value="GEP59172.1"/>
    <property type="molecule type" value="Genomic_DNA"/>
</dbReference>
<dbReference type="GO" id="GO:0005886">
    <property type="term" value="C:plasma membrane"/>
    <property type="evidence" value="ECO:0007669"/>
    <property type="project" value="TreeGrafter"/>
</dbReference>
<evidence type="ECO:0000313" key="4">
    <source>
        <dbReference type="EMBL" id="GEP59172.1"/>
    </source>
</evidence>
<keyword evidence="5" id="KW-1185">Reference proteome</keyword>
<name>A0A512NJS4_9HYPH</name>
<proteinExistence type="inferred from homology"/>
<dbReference type="PANTHER" id="PTHR13847:SF280">
    <property type="entry name" value="D-AMINO ACID DEHYDROGENASE"/>
    <property type="match status" value="1"/>
</dbReference>
<keyword evidence="2" id="KW-0560">Oxidoreductase</keyword>
<dbReference type="OrthoDB" id="9787190at2"/>
<protein>
    <submittedName>
        <fullName evidence="4">Oxidoreductase</fullName>
    </submittedName>
</protein>
<dbReference type="GO" id="GO:0005737">
    <property type="term" value="C:cytoplasm"/>
    <property type="evidence" value="ECO:0007669"/>
    <property type="project" value="TreeGrafter"/>
</dbReference>
<evidence type="ECO:0000256" key="1">
    <source>
        <dbReference type="ARBA" id="ARBA00009410"/>
    </source>
</evidence>
<sequence>MSPPVTRIQSDAALPQSADVVVIGGGIAGITAAYHLAKKGHSVAVVEKGNVAGEQSSRNWGWCRQQHRDLRELPLAQRAVDMWSGLNAELGAETGFRRTGLVYVTTSQADLDRYASWTDKAREMQMHSHVLSAADAKAMTPGSTGAWVGGIHSPTDGRAEPALAVPAIAEGARRLGVTIHQECAARGLETSAGRVSGVATEKGTIRTSAVLVAGGVWTSMFCRHHGIDMPLAGVRSTSFFTAPAPQITEGGISTPDITFRRRLDGGYTIGISGRGMLELTPQGLMYARSFWRTFKKRYKLVTIRVGRSFFDGPEAILNWRNDTVSPFERMRTYDPPAQEKLVSFALKRIAELYPELANLKIVHMYGGLIDFTPDWIPVISAIDKLPGLHVSAGFSGHGFGIGPAAGRLAADIVANDSPIVDPYPYRYSRLVDGTDLGEPGLM</sequence>
<reference evidence="4 5" key="1">
    <citation type="submission" date="2019-07" db="EMBL/GenBank/DDBJ databases">
        <title>Whole genome shotgun sequence of Reyranella soli NBRC 108950.</title>
        <authorList>
            <person name="Hosoyama A."/>
            <person name="Uohara A."/>
            <person name="Ohji S."/>
            <person name="Ichikawa N."/>
        </authorList>
    </citation>
    <scope>NUCLEOTIDE SEQUENCE [LARGE SCALE GENOMIC DNA]</scope>
    <source>
        <strain evidence="4 5">NBRC 108950</strain>
    </source>
</reference>
<dbReference type="GO" id="GO:0008718">
    <property type="term" value="F:D-amino-acid dehydrogenase activity"/>
    <property type="evidence" value="ECO:0007669"/>
    <property type="project" value="TreeGrafter"/>
</dbReference>
<evidence type="ECO:0000256" key="2">
    <source>
        <dbReference type="ARBA" id="ARBA00023002"/>
    </source>
</evidence>
<evidence type="ECO:0000259" key="3">
    <source>
        <dbReference type="Pfam" id="PF01266"/>
    </source>
</evidence>
<evidence type="ECO:0000313" key="5">
    <source>
        <dbReference type="Proteomes" id="UP000321058"/>
    </source>
</evidence>